<organism evidence="2 4">
    <name type="scientific">Oerskovia enterophila</name>
    <dbReference type="NCBI Taxonomy" id="43678"/>
    <lineage>
        <taxon>Bacteria</taxon>
        <taxon>Bacillati</taxon>
        <taxon>Actinomycetota</taxon>
        <taxon>Actinomycetes</taxon>
        <taxon>Micrococcales</taxon>
        <taxon>Cellulomonadaceae</taxon>
        <taxon>Oerskovia</taxon>
    </lineage>
</organism>
<name>A0A163SUZ3_9CELL</name>
<evidence type="ECO:0000256" key="1">
    <source>
        <dbReference type="SAM" id="Coils"/>
    </source>
</evidence>
<dbReference type="Gene3D" id="3.90.1150.200">
    <property type="match status" value="1"/>
</dbReference>
<protein>
    <recommendedName>
        <fullName evidence="6">YdhG-like domain-containing protein</fullName>
    </recommendedName>
</protein>
<comment type="caution">
    <text evidence="2">The sequence shown here is derived from an EMBL/GenBank/DDBJ whole genome shotgun (WGS) entry which is preliminary data.</text>
</comment>
<dbReference type="PATRIC" id="fig|43678.3.peg.525"/>
<proteinExistence type="predicted"/>
<dbReference type="SUPFAM" id="SSF159888">
    <property type="entry name" value="YdhG-like"/>
    <property type="match status" value="1"/>
</dbReference>
<dbReference type="Proteomes" id="UP000093412">
    <property type="component" value="Unassembled WGS sequence"/>
</dbReference>
<evidence type="ECO:0000313" key="4">
    <source>
        <dbReference type="Proteomes" id="UP000076447"/>
    </source>
</evidence>
<gene>
    <name evidence="3" type="ORF">OERS_29880</name>
    <name evidence="2" type="ORF">OJAG_04910</name>
</gene>
<dbReference type="EMBL" id="MAQA01000039">
    <property type="protein sequence ID" value="OCI30330.1"/>
    <property type="molecule type" value="Genomic_DNA"/>
</dbReference>
<keyword evidence="1" id="KW-0175">Coiled coil</keyword>
<dbReference type="Proteomes" id="UP000076447">
    <property type="component" value="Unassembled WGS sequence"/>
</dbReference>
<dbReference type="AlphaFoldDB" id="A0A163SUZ3"/>
<feature type="coiled-coil region" evidence="1">
    <location>
        <begin position="23"/>
        <end position="50"/>
    </location>
</feature>
<keyword evidence="5" id="KW-1185">Reference proteome</keyword>
<dbReference type="EMBL" id="LRIE01000041">
    <property type="protein sequence ID" value="KZM36789.1"/>
    <property type="molecule type" value="Genomic_DNA"/>
</dbReference>
<evidence type="ECO:0000313" key="5">
    <source>
        <dbReference type="Proteomes" id="UP000093412"/>
    </source>
</evidence>
<reference evidence="3 5" key="2">
    <citation type="submission" date="2016-06" db="EMBL/GenBank/DDBJ databases">
        <title>Genome sequence of Oerskovia enterophila DSM 43852.</title>
        <authorList>
            <person name="Poehlein A."/>
            <person name="Jag V."/>
            <person name="Bengelsdorf F.R."/>
            <person name="Daniel R."/>
            <person name="Duerre P."/>
        </authorList>
    </citation>
    <scope>NUCLEOTIDE SEQUENCE [LARGE SCALE GENOMIC DNA]</scope>
    <source>
        <strain evidence="3 5">DSM 43852</strain>
    </source>
</reference>
<reference evidence="2 4" key="1">
    <citation type="submission" date="2016-01" db="EMBL/GenBank/DDBJ databases">
        <title>Genome sequence of Oerskovia enterophila VJag, an agar and cellulose degrading bacterium.</title>
        <authorList>
            <person name="Poehlein A."/>
            <person name="Jag V."/>
            <person name="Bengelsdorf F."/>
            <person name="Duerre P."/>
            <person name="Daniel R."/>
        </authorList>
    </citation>
    <scope>NUCLEOTIDE SEQUENCE [LARGE SCALE GENOMIC DNA]</scope>
    <source>
        <strain evidence="2 4">VJag</strain>
    </source>
</reference>
<evidence type="ECO:0008006" key="6">
    <source>
        <dbReference type="Google" id="ProtNLM"/>
    </source>
</evidence>
<accession>A0A163SUZ3</accession>
<sequence length="149" mass="16372">MMTGTAKTAKSSKAYEGFSAEERAAMKERAKELKASANRAEAEKAQLEKIAELSEPDRSMASRLHELVAEHAPSLAPKTWYGMPGWAKDGKILCFFQPAEKFGARYPTFGFNDVAQLDDGTLWPVAYALTELTKENEATIAELVKRAVG</sequence>
<evidence type="ECO:0000313" key="2">
    <source>
        <dbReference type="EMBL" id="KZM36789.1"/>
    </source>
</evidence>
<dbReference type="RefSeq" id="WP_322788304.1">
    <property type="nucleotide sequence ID" value="NZ_JBIVFZ010000003.1"/>
</dbReference>
<evidence type="ECO:0000313" key="3">
    <source>
        <dbReference type="EMBL" id="OCI30330.1"/>
    </source>
</evidence>